<dbReference type="GO" id="GO:0003962">
    <property type="term" value="F:cystathionine gamma-synthase activity"/>
    <property type="evidence" value="ECO:0007669"/>
    <property type="project" value="UniProtKB-EC"/>
</dbReference>
<dbReference type="CDD" id="cd00614">
    <property type="entry name" value="CGS_like"/>
    <property type="match status" value="1"/>
</dbReference>
<comment type="similarity">
    <text evidence="2 4">Belongs to the trans-sulfuration enzymes family.</text>
</comment>
<dbReference type="PROSITE" id="PS00868">
    <property type="entry name" value="CYS_MET_METAB_PP"/>
    <property type="match status" value="1"/>
</dbReference>
<dbReference type="EMBL" id="JBHSPW010000004">
    <property type="protein sequence ID" value="MFC5893598.1"/>
    <property type="molecule type" value="Genomic_DNA"/>
</dbReference>
<gene>
    <name evidence="5" type="ORF">ACFP3M_12290</name>
</gene>
<evidence type="ECO:0000256" key="3">
    <source>
        <dbReference type="ARBA" id="ARBA00022898"/>
    </source>
</evidence>
<accession>A0ABW1FGQ3</accession>
<dbReference type="Gene3D" id="3.40.640.10">
    <property type="entry name" value="Type I PLP-dependent aspartate aminotransferase-like (Major domain)"/>
    <property type="match status" value="1"/>
</dbReference>
<dbReference type="Pfam" id="PF01053">
    <property type="entry name" value="Cys_Met_Meta_PP"/>
    <property type="match status" value="1"/>
</dbReference>
<evidence type="ECO:0000313" key="5">
    <source>
        <dbReference type="EMBL" id="MFC5893598.1"/>
    </source>
</evidence>
<comment type="caution">
    <text evidence="5">The sequence shown here is derived from an EMBL/GenBank/DDBJ whole genome shotgun (WGS) entry which is preliminary data.</text>
</comment>
<comment type="cofactor">
    <cofactor evidence="1 4">
        <name>pyridoxal 5'-phosphate</name>
        <dbReference type="ChEBI" id="CHEBI:597326"/>
    </cofactor>
</comment>
<name>A0ABW1FGQ3_9ACTN</name>
<sequence length="386" mass="41003">MSEQRDQRHQHFETLAIHAGQEPDEATGAVVTPIYQVSTYKQDGVGGLRGGYEYSRSANPTRTALEENLAALDGGRRGLAFASGLAAEDCLLRTLLTPGDHVVIPNDAYGGTFRLFAKVAERWGVEWSVADTSDPEAVRAELRPRTKAIWVETPSNPLLGISDIAALAVIARESGARLVVDNTFASPYLQQPLALGADVVVYSTTKYMGGHSDVVGGALVVGDDALGEELAYHQNAMGAVAGPFDAWLVMRGIKTLAIRMDRHSANAARVAELLTAHPKVTQVYYPGLPQHPGHEVAAKQMRSFGGMVSFRVAGGEQAAVDVCDRAKLFTLGESLGGVESLIEHPGRMTHASTAGSALEVPADLVRLSVGIESIDDLLADLTQALG</sequence>
<dbReference type="PANTHER" id="PTHR11808">
    <property type="entry name" value="TRANS-SULFURATION ENZYME FAMILY MEMBER"/>
    <property type="match status" value="1"/>
</dbReference>
<keyword evidence="3 4" id="KW-0663">Pyridoxal phosphate</keyword>
<proteinExistence type="inferred from homology"/>
<dbReference type="InterPro" id="IPR015422">
    <property type="entry name" value="PyrdxlP-dep_Trfase_small"/>
</dbReference>
<dbReference type="InterPro" id="IPR015421">
    <property type="entry name" value="PyrdxlP-dep_Trfase_major"/>
</dbReference>
<dbReference type="EC" id="2.5.1.48" evidence="5"/>
<reference evidence="6" key="1">
    <citation type="journal article" date="2019" name="Int. J. Syst. Evol. Microbiol.">
        <title>The Global Catalogue of Microorganisms (GCM) 10K type strain sequencing project: providing services to taxonomists for standard genome sequencing and annotation.</title>
        <authorList>
            <consortium name="The Broad Institute Genomics Platform"/>
            <consortium name="The Broad Institute Genome Sequencing Center for Infectious Disease"/>
            <person name="Wu L."/>
            <person name="Ma J."/>
        </authorList>
    </citation>
    <scope>NUCLEOTIDE SEQUENCE [LARGE SCALE GENOMIC DNA]</scope>
    <source>
        <strain evidence="6">CGMCC 1.15809</strain>
    </source>
</reference>
<dbReference type="InterPro" id="IPR015424">
    <property type="entry name" value="PyrdxlP-dep_Trfase"/>
</dbReference>
<dbReference type="PIRSF" id="PIRSF001434">
    <property type="entry name" value="CGS"/>
    <property type="match status" value="1"/>
</dbReference>
<dbReference type="InterPro" id="IPR054542">
    <property type="entry name" value="Cys_met_metab_PP"/>
</dbReference>
<evidence type="ECO:0000313" key="6">
    <source>
        <dbReference type="Proteomes" id="UP001596241"/>
    </source>
</evidence>
<keyword evidence="5" id="KW-0808">Transferase</keyword>
<evidence type="ECO:0000256" key="1">
    <source>
        <dbReference type="ARBA" id="ARBA00001933"/>
    </source>
</evidence>
<dbReference type="InterPro" id="IPR000277">
    <property type="entry name" value="Cys/Met-Metab_PyrdxlP-dep_enz"/>
</dbReference>
<dbReference type="RefSeq" id="WP_345089898.1">
    <property type="nucleotide sequence ID" value="NZ_BAAAWG010000017.1"/>
</dbReference>
<dbReference type="PANTHER" id="PTHR11808:SF15">
    <property type="entry name" value="CYSTATHIONINE GAMMA-LYASE"/>
    <property type="match status" value="1"/>
</dbReference>
<organism evidence="5 6">
    <name type="scientific">Streptomyces ramulosus</name>
    <dbReference type="NCBI Taxonomy" id="47762"/>
    <lineage>
        <taxon>Bacteria</taxon>
        <taxon>Bacillati</taxon>
        <taxon>Actinomycetota</taxon>
        <taxon>Actinomycetes</taxon>
        <taxon>Kitasatosporales</taxon>
        <taxon>Streptomycetaceae</taxon>
        <taxon>Streptomyces</taxon>
    </lineage>
</organism>
<protein>
    <submittedName>
        <fullName evidence="5">Cystathionine gamma-synthase</fullName>
        <ecNumber evidence="5">2.5.1.48</ecNumber>
    </submittedName>
</protein>
<evidence type="ECO:0000256" key="2">
    <source>
        <dbReference type="ARBA" id="ARBA00009077"/>
    </source>
</evidence>
<evidence type="ECO:0000256" key="4">
    <source>
        <dbReference type="RuleBase" id="RU362118"/>
    </source>
</evidence>
<dbReference type="Proteomes" id="UP001596241">
    <property type="component" value="Unassembled WGS sequence"/>
</dbReference>
<dbReference type="Gene3D" id="3.90.1150.10">
    <property type="entry name" value="Aspartate Aminotransferase, domain 1"/>
    <property type="match status" value="1"/>
</dbReference>
<dbReference type="SUPFAM" id="SSF53383">
    <property type="entry name" value="PLP-dependent transferases"/>
    <property type="match status" value="1"/>
</dbReference>
<dbReference type="NCBIfam" id="NF005871">
    <property type="entry name" value="PRK07811.1"/>
    <property type="match status" value="1"/>
</dbReference>
<keyword evidence="6" id="KW-1185">Reference proteome</keyword>